<dbReference type="InterPro" id="IPR002347">
    <property type="entry name" value="SDR_fam"/>
</dbReference>
<comment type="similarity">
    <text evidence="1">Belongs to the short-chain dehydrogenases/reductases (SDR) family.</text>
</comment>
<gene>
    <name evidence="4" type="ORF">CALCODRAFT_494628</name>
</gene>
<keyword evidence="2" id="KW-0521">NADP</keyword>
<dbReference type="InterPro" id="IPR036291">
    <property type="entry name" value="NAD(P)-bd_dom_sf"/>
</dbReference>
<evidence type="ECO:0000313" key="4">
    <source>
        <dbReference type="EMBL" id="KZT58720.1"/>
    </source>
</evidence>
<dbReference type="Proteomes" id="UP000076842">
    <property type="component" value="Unassembled WGS sequence"/>
</dbReference>
<proteinExistence type="inferred from homology"/>
<evidence type="ECO:0000313" key="5">
    <source>
        <dbReference type="Proteomes" id="UP000076842"/>
    </source>
</evidence>
<organism evidence="4 5">
    <name type="scientific">Calocera cornea HHB12733</name>
    <dbReference type="NCBI Taxonomy" id="1353952"/>
    <lineage>
        <taxon>Eukaryota</taxon>
        <taxon>Fungi</taxon>
        <taxon>Dikarya</taxon>
        <taxon>Basidiomycota</taxon>
        <taxon>Agaricomycotina</taxon>
        <taxon>Dacrymycetes</taxon>
        <taxon>Dacrymycetales</taxon>
        <taxon>Dacrymycetaceae</taxon>
        <taxon>Calocera</taxon>
    </lineage>
</organism>
<protein>
    <submittedName>
        <fullName evidence="4">NAD(P)-binding protein</fullName>
    </submittedName>
</protein>
<sequence length="258" mass="26138">MPSSSSTPSLPLQGKTALVTGSSQGIGAAIAHKLASDGANVVVNYVGNKAKADATVAAIEQLGLGKAVAVQADVSGLAGGKKLVEETVKAFGSIDILVLNAGIMGSSTLSGLTEEFYDSHFAVNVKGPLFLAQAAVPHMPQGGRIVFFSTGLIAQSGITPNYLVYVATKGAVEQLARVLAKELGAKGITVNSIAPGPTATELFLKGKPEALLEGIKKSGPFGRLGQPDDIADAVAFLASPAARWVSGTTLRVTGAMIV</sequence>
<keyword evidence="5" id="KW-1185">Reference proteome</keyword>
<dbReference type="AlphaFoldDB" id="A0A165H0P2"/>
<dbReference type="STRING" id="1353952.A0A165H0P2"/>
<dbReference type="InterPro" id="IPR020904">
    <property type="entry name" value="Sc_DH/Rdtase_CS"/>
</dbReference>
<evidence type="ECO:0000256" key="1">
    <source>
        <dbReference type="ARBA" id="ARBA00006484"/>
    </source>
</evidence>
<dbReference type="FunFam" id="3.40.50.720:FF:000084">
    <property type="entry name" value="Short-chain dehydrogenase reductase"/>
    <property type="match status" value="1"/>
</dbReference>
<name>A0A165H0P2_9BASI</name>
<dbReference type="PRINTS" id="PR00080">
    <property type="entry name" value="SDRFAMILY"/>
</dbReference>
<dbReference type="PROSITE" id="PS00061">
    <property type="entry name" value="ADH_SHORT"/>
    <property type="match status" value="1"/>
</dbReference>
<dbReference type="Pfam" id="PF13561">
    <property type="entry name" value="adh_short_C2"/>
    <property type="match status" value="1"/>
</dbReference>
<dbReference type="SUPFAM" id="SSF51735">
    <property type="entry name" value="NAD(P)-binding Rossmann-fold domains"/>
    <property type="match status" value="1"/>
</dbReference>
<dbReference type="PANTHER" id="PTHR48107">
    <property type="entry name" value="NADPH-DEPENDENT ALDEHYDE REDUCTASE-LIKE PROTEIN, CHLOROPLASTIC-RELATED"/>
    <property type="match status" value="1"/>
</dbReference>
<dbReference type="GO" id="GO:0016614">
    <property type="term" value="F:oxidoreductase activity, acting on CH-OH group of donors"/>
    <property type="evidence" value="ECO:0007669"/>
    <property type="project" value="UniProtKB-ARBA"/>
</dbReference>
<evidence type="ECO:0000256" key="3">
    <source>
        <dbReference type="ARBA" id="ARBA00023002"/>
    </source>
</evidence>
<dbReference type="EMBL" id="KV423948">
    <property type="protein sequence ID" value="KZT58720.1"/>
    <property type="molecule type" value="Genomic_DNA"/>
</dbReference>
<dbReference type="InParanoid" id="A0A165H0P2"/>
<keyword evidence="3" id="KW-0560">Oxidoreductase</keyword>
<accession>A0A165H0P2</accession>
<evidence type="ECO:0000256" key="2">
    <source>
        <dbReference type="ARBA" id="ARBA00022857"/>
    </source>
</evidence>
<dbReference type="PANTHER" id="PTHR48107:SF7">
    <property type="entry name" value="RE15974P"/>
    <property type="match status" value="1"/>
</dbReference>
<dbReference type="PRINTS" id="PR00081">
    <property type="entry name" value="GDHRDH"/>
</dbReference>
<dbReference type="Gene3D" id="3.40.50.720">
    <property type="entry name" value="NAD(P)-binding Rossmann-like Domain"/>
    <property type="match status" value="1"/>
</dbReference>
<reference evidence="4 5" key="1">
    <citation type="journal article" date="2016" name="Mol. Biol. Evol.">
        <title>Comparative Genomics of Early-Diverging Mushroom-Forming Fungi Provides Insights into the Origins of Lignocellulose Decay Capabilities.</title>
        <authorList>
            <person name="Nagy L.G."/>
            <person name="Riley R."/>
            <person name="Tritt A."/>
            <person name="Adam C."/>
            <person name="Daum C."/>
            <person name="Floudas D."/>
            <person name="Sun H."/>
            <person name="Yadav J.S."/>
            <person name="Pangilinan J."/>
            <person name="Larsson K.H."/>
            <person name="Matsuura K."/>
            <person name="Barry K."/>
            <person name="Labutti K."/>
            <person name="Kuo R."/>
            <person name="Ohm R.A."/>
            <person name="Bhattacharya S.S."/>
            <person name="Shirouzu T."/>
            <person name="Yoshinaga Y."/>
            <person name="Martin F.M."/>
            <person name="Grigoriev I.V."/>
            <person name="Hibbett D.S."/>
        </authorList>
    </citation>
    <scope>NUCLEOTIDE SEQUENCE [LARGE SCALE GENOMIC DNA]</scope>
    <source>
        <strain evidence="4 5">HHB12733</strain>
    </source>
</reference>
<dbReference type="OrthoDB" id="5327538at2759"/>